<dbReference type="Pfam" id="PF12776">
    <property type="entry name" value="Myb_DNA-bind_3"/>
    <property type="match status" value="1"/>
</dbReference>
<gene>
    <name evidence="2" type="ORF">C2845_PM11G06450</name>
</gene>
<evidence type="ECO:0000313" key="2">
    <source>
        <dbReference type="EMBL" id="RLN07395.1"/>
    </source>
</evidence>
<dbReference type="Proteomes" id="UP000275267">
    <property type="component" value="Unassembled WGS sequence"/>
</dbReference>
<organism evidence="2 3">
    <name type="scientific">Panicum miliaceum</name>
    <name type="common">Proso millet</name>
    <name type="synonym">Broomcorn millet</name>
    <dbReference type="NCBI Taxonomy" id="4540"/>
    <lineage>
        <taxon>Eukaryota</taxon>
        <taxon>Viridiplantae</taxon>
        <taxon>Streptophyta</taxon>
        <taxon>Embryophyta</taxon>
        <taxon>Tracheophyta</taxon>
        <taxon>Spermatophyta</taxon>
        <taxon>Magnoliopsida</taxon>
        <taxon>Liliopsida</taxon>
        <taxon>Poales</taxon>
        <taxon>Poaceae</taxon>
        <taxon>PACMAD clade</taxon>
        <taxon>Panicoideae</taxon>
        <taxon>Panicodae</taxon>
        <taxon>Paniceae</taxon>
        <taxon>Panicinae</taxon>
        <taxon>Panicum</taxon>
        <taxon>Panicum sect. Panicum</taxon>
    </lineage>
</organism>
<dbReference type="STRING" id="4540.A0A3L6RP41"/>
<evidence type="ECO:0000259" key="1">
    <source>
        <dbReference type="Pfam" id="PF12776"/>
    </source>
</evidence>
<dbReference type="AlphaFoldDB" id="A0A3L6RP41"/>
<dbReference type="InterPro" id="IPR024752">
    <property type="entry name" value="Myb/SANT-like_dom"/>
</dbReference>
<sequence length="195" mass="22299">MVGFRFGYHHHCRFPTPPPPLPLPDFSTAAALIRPLHRRTGAAPSRASISPGSCFTWLHPRSRRQGGPHPVAIKKLNQRRLQMDSNRAHWDPAVTSFFLDLCIAVKDKFNWNKQGLTRDGWRNVCHLFREKYGPMFTNRQMSNKLQGLKLRYNNWMNLQNSSGLGRNKTTGGVEVEDEWFQPTDSNQGCSEPDVS</sequence>
<dbReference type="PANTHER" id="PTHR47069:SF11">
    <property type="entry name" value="OS04G0275550 PROTEIN"/>
    <property type="match status" value="1"/>
</dbReference>
<reference evidence="3" key="1">
    <citation type="journal article" date="2019" name="Nat. Commun.">
        <title>The genome of broomcorn millet.</title>
        <authorList>
            <person name="Zou C."/>
            <person name="Miki D."/>
            <person name="Li D."/>
            <person name="Tang Q."/>
            <person name="Xiao L."/>
            <person name="Rajput S."/>
            <person name="Deng P."/>
            <person name="Jia W."/>
            <person name="Huang R."/>
            <person name="Zhang M."/>
            <person name="Sun Y."/>
            <person name="Hu J."/>
            <person name="Fu X."/>
            <person name="Schnable P.S."/>
            <person name="Li F."/>
            <person name="Zhang H."/>
            <person name="Feng B."/>
            <person name="Zhu X."/>
            <person name="Liu R."/>
            <person name="Schnable J.C."/>
            <person name="Zhu J.-K."/>
            <person name="Zhang H."/>
        </authorList>
    </citation>
    <scope>NUCLEOTIDE SEQUENCE [LARGE SCALE GENOMIC DNA]</scope>
</reference>
<protein>
    <recommendedName>
        <fullName evidence="1">Myb/SANT-like domain-containing protein</fullName>
    </recommendedName>
</protein>
<dbReference type="PANTHER" id="PTHR47069">
    <property type="match status" value="1"/>
</dbReference>
<feature type="domain" description="Myb/SANT-like" evidence="1">
    <location>
        <begin position="89"/>
        <end position="179"/>
    </location>
</feature>
<proteinExistence type="predicted"/>
<evidence type="ECO:0000313" key="3">
    <source>
        <dbReference type="Proteomes" id="UP000275267"/>
    </source>
</evidence>
<dbReference type="OrthoDB" id="696230at2759"/>
<comment type="caution">
    <text evidence="2">The sequence shown here is derived from an EMBL/GenBank/DDBJ whole genome shotgun (WGS) entry which is preliminary data.</text>
</comment>
<keyword evidence="3" id="KW-1185">Reference proteome</keyword>
<dbReference type="EMBL" id="PQIB02000007">
    <property type="protein sequence ID" value="RLN07395.1"/>
    <property type="molecule type" value="Genomic_DNA"/>
</dbReference>
<accession>A0A3L6RP41</accession>
<name>A0A3L6RP41_PANMI</name>